<dbReference type="NCBIfam" id="NF040772">
    <property type="entry name" value="double_cubane"/>
    <property type="match status" value="1"/>
</dbReference>
<dbReference type="PANTHER" id="PTHR30548:SF1">
    <property type="entry name" value="DEHYDRATASE SUBUNIT MJ0007-RELATED"/>
    <property type="match status" value="1"/>
</dbReference>
<gene>
    <name evidence="2" type="ORF">CVV64_09900</name>
</gene>
<dbReference type="PANTHER" id="PTHR30548">
    <property type="entry name" value="2-HYDROXYGLUTARYL-COA DEHYDRATASE, D-COMPONENT-RELATED"/>
    <property type="match status" value="1"/>
</dbReference>
<dbReference type="Gene3D" id="3.40.50.11900">
    <property type="match status" value="1"/>
</dbReference>
<organism evidence="2 3">
    <name type="scientific">Candidatus Wallbacteria bacterium HGW-Wallbacteria-1</name>
    <dbReference type="NCBI Taxonomy" id="2013854"/>
    <lineage>
        <taxon>Bacteria</taxon>
        <taxon>Candidatus Walliibacteriota</taxon>
    </lineage>
</organism>
<dbReference type="InterPro" id="IPR010327">
    <property type="entry name" value="FldB/FldC_alpha/beta"/>
</dbReference>
<dbReference type="Proteomes" id="UP000233256">
    <property type="component" value="Unassembled WGS sequence"/>
</dbReference>
<dbReference type="InterPro" id="IPR047678">
    <property type="entry name" value="YjiM-like"/>
</dbReference>
<evidence type="ECO:0000313" key="2">
    <source>
        <dbReference type="EMBL" id="PKK90269.1"/>
    </source>
</evidence>
<evidence type="ECO:0000256" key="1">
    <source>
        <dbReference type="ARBA" id="ARBA00005806"/>
    </source>
</evidence>
<evidence type="ECO:0000313" key="3">
    <source>
        <dbReference type="Proteomes" id="UP000233256"/>
    </source>
</evidence>
<dbReference type="Gene3D" id="1.20.1270.370">
    <property type="match status" value="1"/>
</dbReference>
<accession>A0A2N1PPK6</accession>
<sequence>MSNTDYTSMWKDLGLDLQAHHQLLQTLGQAYQNTFLSQSRRPEAMKYFDFVIGEAHGLRVRELLDARASGRKVIGSFCVFVPEELILALDGIAIGLCTGAPLGQEEAERLLPRNTCALIKSAFGFKLTRICPFLEAADLIAGENTCDGKKKAFEIFATLDGPPFHQMDIPQTNSTDGKALLKSEYSKFMSILEKLTGRRYTAAKLSEAIETVNAKRRALNRLQTIRESDPSPISGLDALLINQIAFYDDPVRFTDSVNNLCDELESTMAIEKGDCNERVKTRIVLSGCPMALPNWKLPAIIEKSGAIIVGEELCTGRRGLSGEVASELSDDSVDSLLDAITHRYMSINCAVFTPNQNRIKDIVKLCERTAADGVIHYSLQFCQPYQIEARGVSADLESRGIPVLEFETDYSAEDWGQLSTRVQAFLERIEI</sequence>
<protein>
    <submittedName>
        <fullName evidence="2">3-hydroxyacyl-ACP dehydratase</fullName>
    </submittedName>
</protein>
<comment type="caution">
    <text evidence="2">The sequence shown here is derived from an EMBL/GenBank/DDBJ whole genome shotgun (WGS) entry which is preliminary data.</text>
</comment>
<dbReference type="AlphaFoldDB" id="A0A2N1PPK6"/>
<dbReference type="Gene3D" id="3.40.50.11890">
    <property type="match status" value="1"/>
</dbReference>
<name>A0A2N1PPK6_9BACT</name>
<dbReference type="EMBL" id="PGXC01000006">
    <property type="protein sequence ID" value="PKK90269.1"/>
    <property type="molecule type" value="Genomic_DNA"/>
</dbReference>
<reference evidence="2 3" key="1">
    <citation type="journal article" date="2017" name="ISME J.">
        <title>Potential for microbial H2 and metal transformations associated with novel bacteria and archaea in deep terrestrial subsurface sediments.</title>
        <authorList>
            <person name="Hernsdorf A.W."/>
            <person name="Amano Y."/>
            <person name="Miyakawa K."/>
            <person name="Ise K."/>
            <person name="Suzuki Y."/>
            <person name="Anantharaman K."/>
            <person name="Probst A."/>
            <person name="Burstein D."/>
            <person name="Thomas B.C."/>
            <person name="Banfield J.F."/>
        </authorList>
    </citation>
    <scope>NUCLEOTIDE SEQUENCE [LARGE SCALE GENOMIC DNA]</scope>
    <source>
        <strain evidence="2">HGW-Wallbacteria-1</strain>
    </source>
</reference>
<dbReference type="Pfam" id="PF06050">
    <property type="entry name" value="HGD-D"/>
    <property type="match status" value="1"/>
</dbReference>
<proteinExistence type="inferred from homology"/>
<comment type="similarity">
    <text evidence="1">Belongs to the FldB/FldC dehydratase alpha/beta subunit family.</text>
</comment>